<reference evidence="2" key="1">
    <citation type="journal article" date="2014" name="Int. J. Syst. Evol. Microbiol.">
        <title>Complete genome sequence of Corynebacterium casei LMG S-19264T (=DSM 44701T), isolated from a smear-ripened cheese.</title>
        <authorList>
            <consortium name="US DOE Joint Genome Institute (JGI-PGF)"/>
            <person name="Walter F."/>
            <person name="Albersmeier A."/>
            <person name="Kalinowski J."/>
            <person name="Ruckert C."/>
        </authorList>
    </citation>
    <scope>NUCLEOTIDE SEQUENCE</scope>
    <source>
        <strain evidence="2">JCM 14371</strain>
    </source>
</reference>
<evidence type="ECO:0000256" key="1">
    <source>
        <dbReference type="SAM" id="Phobius"/>
    </source>
</evidence>
<feature type="transmembrane region" description="Helical" evidence="1">
    <location>
        <begin position="12"/>
        <end position="30"/>
    </location>
</feature>
<reference evidence="2" key="2">
    <citation type="submission" date="2020-09" db="EMBL/GenBank/DDBJ databases">
        <authorList>
            <person name="Sun Q."/>
            <person name="Ohkuma M."/>
        </authorList>
    </citation>
    <scope>NUCLEOTIDE SEQUENCE</scope>
    <source>
        <strain evidence="2">JCM 14371</strain>
    </source>
</reference>
<name>A0A917UNF5_9DEIO</name>
<keyword evidence="1" id="KW-1133">Transmembrane helix</keyword>
<dbReference type="RefSeq" id="WP_188961496.1">
    <property type="nucleotide sequence ID" value="NZ_BMOE01000003.1"/>
</dbReference>
<dbReference type="Proteomes" id="UP000635726">
    <property type="component" value="Unassembled WGS sequence"/>
</dbReference>
<evidence type="ECO:0000313" key="2">
    <source>
        <dbReference type="EMBL" id="GGJ70302.1"/>
    </source>
</evidence>
<accession>A0A917UNF5</accession>
<comment type="caution">
    <text evidence="2">The sequence shown here is derived from an EMBL/GenBank/DDBJ whole genome shotgun (WGS) entry which is preliminary data.</text>
</comment>
<keyword evidence="1" id="KW-0812">Transmembrane</keyword>
<organism evidence="2 3">
    <name type="scientific">Deinococcus aquiradiocola</name>
    <dbReference type="NCBI Taxonomy" id="393059"/>
    <lineage>
        <taxon>Bacteria</taxon>
        <taxon>Thermotogati</taxon>
        <taxon>Deinococcota</taxon>
        <taxon>Deinococci</taxon>
        <taxon>Deinococcales</taxon>
        <taxon>Deinococcaceae</taxon>
        <taxon>Deinococcus</taxon>
    </lineage>
</organism>
<sequence length="431" mass="45552">MKGARFRRQDGLAFRVLLYVPLLLGTLLLGELRAVLTRPARTVTVPTAKVFAAPDLNVTQTPDGLNFTLTAAAGSALPDGVPFTVTLTTPAGPLVRSAVTRDRAVHLHLPAVRSGLAVYDGEIAGHRYHGQWTRSPGAAVTPLRLKVGARAVRVVGDPPPALVLHPQDVHGNVSDEPVRVTVRQPDGQRWTRTVTVRHLLAWTFLPVGTRTGTLEVAAVVGDARGERAEVDLLPGPVATASLGAARASAPASGRDPWQLDFTQARDRLGNVVLDGSSVQLQGRGPLNFSATQPTVGGAVRLAVPAADTPGRYRVQVLTTSPATPQLPASRFQSAPVTLTSTPPLDAQTIPFFLAGRTLKIGPVRDTLGALPDNGSVVRLSFRTAGGTVRREDTVALTDGRAEYALPALPGDVRVLDLELDGQQERVPLEAP</sequence>
<proteinExistence type="predicted"/>
<keyword evidence="1" id="KW-0472">Membrane</keyword>
<gene>
    <name evidence="2" type="ORF">GCM10008939_13360</name>
</gene>
<dbReference type="AlphaFoldDB" id="A0A917UNF5"/>
<evidence type="ECO:0000313" key="3">
    <source>
        <dbReference type="Proteomes" id="UP000635726"/>
    </source>
</evidence>
<dbReference type="EMBL" id="BMOE01000003">
    <property type="protein sequence ID" value="GGJ70302.1"/>
    <property type="molecule type" value="Genomic_DNA"/>
</dbReference>
<protein>
    <submittedName>
        <fullName evidence="2">Uncharacterized protein</fullName>
    </submittedName>
</protein>
<keyword evidence="3" id="KW-1185">Reference proteome</keyword>